<dbReference type="STRING" id="1125725.HMPREF1325_1454"/>
<keyword evidence="1" id="KW-0812">Transmembrane</keyword>
<organism evidence="2 4">
    <name type="scientific">Treponema socranskii subsp. socranskii VPI DR56BR1116 = ATCC 35536</name>
    <dbReference type="NCBI Taxonomy" id="1125725"/>
    <lineage>
        <taxon>Bacteria</taxon>
        <taxon>Pseudomonadati</taxon>
        <taxon>Spirochaetota</taxon>
        <taxon>Spirochaetia</taxon>
        <taxon>Spirochaetales</taxon>
        <taxon>Treponemataceae</taxon>
        <taxon>Treponema</taxon>
    </lineage>
</organism>
<evidence type="ECO:0000313" key="3">
    <source>
        <dbReference type="EMBL" id="ERK04882.1"/>
    </source>
</evidence>
<protein>
    <submittedName>
        <fullName evidence="2">Uncharacterized protein</fullName>
    </submittedName>
</protein>
<name>U2L2B0_TRESO</name>
<sequence>MRILQTREFYNASRNFAANVFTYLAQLLLFQCAYSLL</sequence>
<keyword evidence="1" id="KW-0472">Membrane</keyword>
<evidence type="ECO:0000256" key="1">
    <source>
        <dbReference type="SAM" id="Phobius"/>
    </source>
</evidence>
<comment type="caution">
    <text evidence="2">The sequence shown here is derived from an EMBL/GenBank/DDBJ whole genome shotgun (WGS) entry which is preliminary data.</text>
</comment>
<evidence type="ECO:0000313" key="4">
    <source>
        <dbReference type="Proteomes" id="UP000016412"/>
    </source>
</evidence>
<keyword evidence="1" id="KW-1133">Transmembrane helix</keyword>
<proteinExistence type="predicted"/>
<gene>
    <name evidence="3" type="ORF">HMPREF0860_0947</name>
    <name evidence="2" type="ORF">HMPREF1325_1454</name>
</gene>
<reference evidence="4 5" key="1">
    <citation type="submission" date="2013-08" db="EMBL/GenBank/DDBJ databases">
        <authorList>
            <person name="Durkin A.S."/>
            <person name="Haft D.R."/>
            <person name="McCorrison J."/>
            <person name="Torralba M."/>
            <person name="Gillis M."/>
            <person name="Haft D.H."/>
            <person name="Methe B."/>
            <person name="Sutton G."/>
            <person name="Nelson K.E."/>
        </authorList>
    </citation>
    <scope>NUCLEOTIDE SEQUENCE [LARGE SCALE GENOMIC DNA]</scope>
    <source>
        <strain evidence="3 5">ATCC 35536</strain>
        <strain evidence="2 4">VPI DR56BR1116</strain>
    </source>
</reference>
<dbReference type="PATRIC" id="fig|1125725.3.peg.2591"/>
<dbReference type="Proteomes" id="UP000016412">
    <property type="component" value="Unassembled WGS sequence"/>
</dbReference>
<evidence type="ECO:0000313" key="2">
    <source>
        <dbReference type="EMBL" id="ERF59514.1"/>
    </source>
</evidence>
<keyword evidence="5" id="KW-1185">Reference proteome</keyword>
<feature type="transmembrane region" description="Helical" evidence="1">
    <location>
        <begin position="16"/>
        <end position="36"/>
    </location>
</feature>
<dbReference type="AlphaFoldDB" id="U2L2B0"/>
<dbReference type="EMBL" id="AUZJ01000069">
    <property type="protein sequence ID" value="ERF59514.1"/>
    <property type="molecule type" value="Genomic_DNA"/>
</dbReference>
<dbReference type="EMBL" id="AVQI01000009">
    <property type="protein sequence ID" value="ERK04882.1"/>
    <property type="molecule type" value="Genomic_DNA"/>
</dbReference>
<evidence type="ECO:0000313" key="5">
    <source>
        <dbReference type="Proteomes" id="UP000016646"/>
    </source>
</evidence>
<accession>U2L2B0</accession>
<dbReference type="Proteomes" id="UP000016646">
    <property type="component" value="Unassembled WGS sequence"/>
</dbReference>